<comment type="caution">
    <text evidence="2">The sequence shown here is derived from an EMBL/GenBank/DDBJ whole genome shotgun (WGS) entry which is preliminary data.</text>
</comment>
<feature type="region of interest" description="Disordered" evidence="1">
    <location>
        <begin position="43"/>
        <end position="70"/>
    </location>
</feature>
<dbReference type="RefSeq" id="WP_329512261.1">
    <property type="nucleotide sequence ID" value="NZ_JAYWVC010000283.1"/>
</dbReference>
<feature type="non-terminal residue" evidence="2">
    <location>
        <position position="70"/>
    </location>
</feature>
<accession>A0ABU7FVD3</accession>
<gene>
    <name evidence="2" type="ORF">VXC91_39945</name>
</gene>
<protein>
    <submittedName>
        <fullName evidence="2">Uncharacterized protein</fullName>
    </submittedName>
</protein>
<reference evidence="2" key="1">
    <citation type="submission" date="2024-01" db="EMBL/GenBank/DDBJ databases">
        <title>First draft genome sequence data of TA4-1, the type strain of Gram-positive actinobacterium Streptomyces chiangmaiensis.</title>
        <authorList>
            <person name="Yasawong M."/>
            <person name="Nantapong N."/>
        </authorList>
    </citation>
    <scope>NUCLEOTIDE SEQUENCE</scope>
    <source>
        <strain evidence="2">TA4-1</strain>
    </source>
</reference>
<sequence>MVCFERSTIDVRLRQEAADAELIGFAGADTSSAQVTALIGDLPQSCPPPRRGRTGAFAPAAGPCEGSEDK</sequence>
<dbReference type="EMBL" id="JAYWVC010000283">
    <property type="protein sequence ID" value="MED7827896.1"/>
    <property type="molecule type" value="Genomic_DNA"/>
</dbReference>
<evidence type="ECO:0000256" key="1">
    <source>
        <dbReference type="SAM" id="MobiDB-lite"/>
    </source>
</evidence>
<dbReference type="Proteomes" id="UP001333996">
    <property type="component" value="Unassembled WGS sequence"/>
</dbReference>
<organism evidence="2 3">
    <name type="scientific">Streptomyces chiangmaiensis</name>
    <dbReference type="NCBI Taxonomy" id="766497"/>
    <lineage>
        <taxon>Bacteria</taxon>
        <taxon>Bacillati</taxon>
        <taxon>Actinomycetota</taxon>
        <taxon>Actinomycetes</taxon>
        <taxon>Kitasatosporales</taxon>
        <taxon>Streptomycetaceae</taxon>
        <taxon>Streptomyces</taxon>
    </lineage>
</organism>
<proteinExistence type="predicted"/>
<name>A0ABU7FVD3_9ACTN</name>
<evidence type="ECO:0000313" key="3">
    <source>
        <dbReference type="Proteomes" id="UP001333996"/>
    </source>
</evidence>
<evidence type="ECO:0000313" key="2">
    <source>
        <dbReference type="EMBL" id="MED7827896.1"/>
    </source>
</evidence>
<keyword evidence="3" id="KW-1185">Reference proteome</keyword>